<name>A0AAW5EV30_NOVHA</name>
<evidence type="ECO:0000313" key="2">
    <source>
        <dbReference type="EMBL" id="MCJ8355175.1"/>
    </source>
</evidence>
<feature type="transmembrane region" description="Helical" evidence="1">
    <location>
        <begin position="107"/>
        <end position="127"/>
    </location>
</feature>
<comment type="caution">
    <text evidence="2">The sequence shown here is derived from an EMBL/GenBank/DDBJ whole genome shotgun (WGS) entry which is preliminary data.</text>
</comment>
<feature type="transmembrane region" description="Helical" evidence="1">
    <location>
        <begin position="68"/>
        <end position="87"/>
    </location>
</feature>
<organism evidence="2 3">
    <name type="scientific">Novacetimonas hansenii</name>
    <name type="common">Komagataeibacter hansenii</name>
    <dbReference type="NCBI Taxonomy" id="436"/>
    <lineage>
        <taxon>Bacteria</taxon>
        <taxon>Pseudomonadati</taxon>
        <taxon>Pseudomonadota</taxon>
        <taxon>Alphaproteobacteria</taxon>
        <taxon>Acetobacterales</taxon>
        <taxon>Acetobacteraceae</taxon>
        <taxon>Novacetimonas</taxon>
    </lineage>
</organism>
<sequence length="139" mass="16374">MLFQTVEVTPDFSILLSKACFQTVFWRLFKNRPLIENKKSFWGPPFDRKRRRLLKLFRTSFTKKLYDFRMLLILTFQTVSWTKMFPVKLFLGMLHKLSPCLKQRCPGIYIGFGMLVGLHFQTIFQALRGGGAGWMTPRA</sequence>
<dbReference type="RefSeq" id="WP_247067734.1">
    <property type="nucleotide sequence ID" value="NZ_CP094848.1"/>
</dbReference>
<evidence type="ECO:0000313" key="3">
    <source>
        <dbReference type="Proteomes" id="UP001202887"/>
    </source>
</evidence>
<dbReference type="EMBL" id="JAIBCX010000059">
    <property type="protein sequence ID" value="MCJ8355175.1"/>
    <property type="molecule type" value="Genomic_DNA"/>
</dbReference>
<dbReference type="Proteomes" id="UP001202887">
    <property type="component" value="Unassembled WGS sequence"/>
</dbReference>
<dbReference type="AlphaFoldDB" id="A0AAW5EV30"/>
<keyword evidence="1" id="KW-0812">Transmembrane</keyword>
<protein>
    <submittedName>
        <fullName evidence="2">Uncharacterized protein</fullName>
    </submittedName>
</protein>
<reference evidence="2" key="2">
    <citation type="submission" date="2022-03" db="EMBL/GenBank/DDBJ databases">
        <authorList>
            <person name="Ryngajllo M."/>
            <person name="Jacek P."/>
            <person name="Kubiak K."/>
        </authorList>
    </citation>
    <scope>NUCLEOTIDE SEQUENCE</scope>
    <source>
        <strain evidence="2">SI1</strain>
    </source>
</reference>
<evidence type="ECO:0000256" key="1">
    <source>
        <dbReference type="SAM" id="Phobius"/>
    </source>
</evidence>
<proteinExistence type="predicted"/>
<accession>A0AAW5EV30</accession>
<gene>
    <name evidence="2" type="ORF">K1W68_14440</name>
</gene>
<keyword evidence="1" id="KW-1133">Transmembrane helix</keyword>
<keyword evidence="1" id="KW-0472">Membrane</keyword>
<reference evidence="2" key="1">
    <citation type="journal article" date="2021" name="Polymers (Basel)">
        <title>Highly Stretchable Bacterial Cellulose Produced by Komagataeibacter hansenii SI1.</title>
        <authorList>
            <person name="Cielecka I."/>
            <person name="Ryngajllo M."/>
            <person name="Maniukiewicz W."/>
            <person name="Bielecki S."/>
        </authorList>
    </citation>
    <scope>NUCLEOTIDE SEQUENCE</scope>
    <source>
        <strain evidence="2">SI1</strain>
    </source>
</reference>